<accession>A0A2Z7AUT7</accession>
<dbReference type="EMBL" id="KV011850">
    <property type="protein sequence ID" value="KZV25615.1"/>
    <property type="molecule type" value="Genomic_DNA"/>
</dbReference>
<organism evidence="1 2">
    <name type="scientific">Dorcoceras hygrometricum</name>
    <dbReference type="NCBI Taxonomy" id="472368"/>
    <lineage>
        <taxon>Eukaryota</taxon>
        <taxon>Viridiplantae</taxon>
        <taxon>Streptophyta</taxon>
        <taxon>Embryophyta</taxon>
        <taxon>Tracheophyta</taxon>
        <taxon>Spermatophyta</taxon>
        <taxon>Magnoliopsida</taxon>
        <taxon>eudicotyledons</taxon>
        <taxon>Gunneridae</taxon>
        <taxon>Pentapetalae</taxon>
        <taxon>asterids</taxon>
        <taxon>lamiids</taxon>
        <taxon>Lamiales</taxon>
        <taxon>Gesneriaceae</taxon>
        <taxon>Didymocarpoideae</taxon>
        <taxon>Trichosporeae</taxon>
        <taxon>Loxocarpinae</taxon>
        <taxon>Dorcoceras</taxon>
    </lineage>
</organism>
<dbReference type="Proteomes" id="UP000250235">
    <property type="component" value="Unassembled WGS sequence"/>
</dbReference>
<protein>
    <recommendedName>
        <fullName evidence="3">Dystroglycan-like</fullName>
    </recommendedName>
</protein>
<dbReference type="AlphaFoldDB" id="A0A2Z7AUT7"/>
<evidence type="ECO:0008006" key="3">
    <source>
        <dbReference type="Google" id="ProtNLM"/>
    </source>
</evidence>
<keyword evidence="2" id="KW-1185">Reference proteome</keyword>
<reference evidence="1 2" key="1">
    <citation type="journal article" date="2015" name="Proc. Natl. Acad. Sci. U.S.A.">
        <title>The resurrection genome of Boea hygrometrica: A blueprint for survival of dehydration.</title>
        <authorList>
            <person name="Xiao L."/>
            <person name="Yang G."/>
            <person name="Zhang L."/>
            <person name="Yang X."/>
            <person name="Zhao S."/>
            <person name="Ji Z."/>
            <person name="Zhou Q."/>
            <person name="Hu M."/>
            <person name="Wang Y."/>
            <person name="Chen M."/>
            <person name="Xu Y."/>
            <person name="Jin H."/>
            <person name="Xiao X."/>
            <person name="Hu G."/>
            <person name="Bao F."/>
            <person name="Hu Y."/>
            <person name="Wan P."/>
            <person name="Li L."/>
            <person name="Deng X."/>
            <person name="Kuang T."/>
            <person name="Xiang C."/>
            <person name="Zhu J.K."/>
            <person name="Oliver M.J."/>
            <person name="He Y."/>
        </authorList>
    </citation>
    <scope>NUCLEOTIDE SEQUENCE [LARGE SCALE GENOMIC DNA]</scope>
    <source>
        <strain evidence="2">cv. XS01</strain>
    </source>
</reference>
<gene>
    <name evidence="1" type="ORF">F511_17250</name>
</gene>
<evidence type="ECO:0000313" key="2">
    <source>
        <dbReference type="Proteomes" id="UP000250235"/>
    </source>
</evidence>
<sequence length="562" mass="61466">MASSFFANSIQINFDSVLGISDNDGMVNMFKALEASGLQGFLSCPSTLYDRELEQFFDTTIVQKGDITCAVSGKYVAISESRFAGVFGLPTEGLTDISAVPKDLVYNARRIFSQSGEPVSFSCKKRLLKYDYRLLNDILATSLTVKASSFDAITHERFLMMTVIHFGIKVNWSKILFDVLKEMVNKTIKRAKGFAAQICVLLKGDPAITLGDATTFPQLKILSAKTVSTNVATNRTIDSRDETVEPGVAKVTIVKKKSVSKKKSAPTDADDEPVEVVAEKSGWRKRLAITGDAPAVKKKKRTSKGNIAHSTENLELVSAAKEAVPIQMIAPTSAVPAEQQLVPKCRAQKRKFRIPSSSDDEIVENRAAVEGIIEEQRIEASTVDDVDQIISQIISKTAEMDTEEVFVETTIDGISDVTAEATGTYIMMGAADIVEPEVAKGIEMGTVLAEPVITKSNDIIVEVVERSIAITDEEVLEPLSKVLETTVSPIFDDESLTIEEHMALIPEGMMLPSLTSAEPTKIKFCNEIEVRGVEDGDWYRAHLPKIAATDKGKKFLEEPHTI</sequence>
<name>A0A2Z7AUT7_9LAMI</name>
<proteinExistence type="predicted"/>
<evidence type="ECO:0000313" key="1">
    <source>
        <dbReference type="EMBL" id="KZV25615.1"/>
    </source>
</evidence>